<dbReference type="SMART" id="SM00382">
    <property type="entry name" value="AAA"/>
    <property type="match status" value="1"/>
</dbReference>
<dbReference type="PANTHER" id="PTHR47691">
    <property type="entry name" value="REGULATOR-RELATED"/>
    <property type="match status" value="1"/>
</dbReference>
<evidence type="ECO:0000313" key="3">
    <source>
        <dbReference type="Proteomes" id="UP001401887"/>
    </source>
</evidence>
<dbReference type="RefSeq" id="WP_345465822.1">
    <property type="nucleotide sequence ID" value="NZ_BAABRP010000010.1"/>
</dbReference>
<reference evidence="2 3" key="1">
    <citation type="submission" date="2024-02" db="EMBL/GenBank/DDBJ databases">
        <title>Deinococcus carri NBRC 110142.</title>
        <authorList>
            <person name="Ichikawa N."/>
            <person name="Katano-Makiyama Y."/>
            <person name="Hidaka K."/>
        </authorList>
    </citation>
    <scope>NUCLEOTIDE SEQUENCE [LARGE SCALE GENOMIC DNA]</scope>
    <source>
        <strain evidence="2 3">NBRC 110142</strain>
    </source>
</reference>
<organism evidence="2 3">
    <name type="scientific">Deinococcus carri</name>
    <dbReference type="NCBI Taxonomy" id="1211323"/>
    <lineage>
        <taxon>Bacteria</taxon>
        <taxon>Thermotogati</taxon>
        <taxon>Deinococcota</taxon>
        <taxon>Deinococci</taxon>
        <taxon>Deinococcales</taxon>
        <taxon>Deinococcaceae</taxon>
        <taxon>Deinococcus</taxon>
    </lineage>
</organism>
<dbReference type="SUPFAM" id="SSF52540">
    <property type="entry name" value="P-loop containing nucleoside triphosphate hydrolases"/>
    <property type="match status" value="1"/>
</dbReference>
<keyword evidence="3" id="KW-1185">Reference proteome</keyword>
<dbReference type="CDD" id="cd00009">
    <property type="entry name" value="AAA"/>
    <property type="match status" value="1"/>
</dbReference>
<dbReference type="InterPro" id="IPR011990">
    <property type="entry name" value="TPR-like_helical_dom_sf"/>
</dbReference>
<dbReference type="PANTHER" id="PTHR47691:SF3">
    <property type="entry name" value="HTH-TYPE TRANSCRIPTIONAL REGULATOR RV0890C-RELATED"/>
    <property type="match status" value="1"/>
</dbReference>
<dbReference type="InterPro" id="IPR019734">
    <property type="entry name" value="TPR_rpt"/>
</dbReference>
<dbReference type="SMART" id="SM00028">
    <property type="entry name" value="TPR"/>
    <property type="match status" value="3"/>
</dbReference>
<dbReference type="EMBL" id="BAABRP010000010">
    <property type="protein sequence ID" value="GAA5513847.1"/>
    <property type="molecule type" value="Genomic_DNA"/>
</dbReference>
<evidence type="ECO:0000313" key="2">
    <source>
        <dbReference type="EMBL" id="GAA5513847.1"/>
    </source>
</evidence>
<dbReference type="Pfam" id="PF13424">
    <property type="entry name" value="TPR_12"/>
    <property type="match status" value="1"/>
</dbReference>
<proteinExistence type="predicted"/>
<dbReference type="Gene3D" id="1.25.40.10">
    <property type="entry name" value="Tetratricopeptide repeat domain"/>
    <property type="match status" value="2"/>
</dbReference>
<dbReference type="SUPFAM" id="SSF48452">
    <property type="entry name" value="TPR-like"/>
    <property type="match status" value="2"/>
</dbReference>
<feature type="domain" description="AAA+ ATPase" evidence="1">
    <location>
        <begin position="251"/>
        <end position="352"/>
    </location>
</feature>
<gene>
    <name evidence="2" type="ORF">Dcar01_02595</name>
</gene>
<dbReference type="InterPro" id="IPR003593">
    <property type="entry name" value="AAA+_ATPase"/>
</dbReference>
<comment type="caution">
    <text evidence="2">The sequence shown here is derived from an EMBL/GenBank/DDBJ whole genome shotgun (WGS) entry which is preliminary data.</text>
</comment>
<protein>
    <recommendedName>
        <fullName evidence="1">AAA+ ATPase domain-containing protein</fullName>
    </recommendedName>
</protein>
<dbReference type="InterPro" id="IPR027417">
    <property type="entry name" value="P-loop_NTPase"/>
</dbReference>
<sequence length="927" mass="98889">MLRTLGQLSAGGGHFTRPQGLLLLAYLALEGTRPRQELRALFWPGHPEAAAHLRVTLARLKQGLPGAILTQGETVATTVVADAALLLRAHERGDHPAVVEQFTGAFLDGVALPLLGAALEEWVFATREAIGSCVREALLHLAAREAGRGAFGEAARLAHRAYVLRGAPEPTLPELQRLHDLLLAADHPAARDVRAETRGFDVPLAPTALAARQVWQAPRAPPAAHLPARPTPVVGREAERERVLALLREAPERCIVLTGPGGIGKTHLALDLAHELGVDARLVDLARAHTSGDATGRVDAALAPPGQPELLLLDNLEDLEDPAALVAALLARDPRWRLLVTSRSRLAGPSVHEVHLEGLDHRHPRAGGLTDAATLFMRRARWSRSAPAPDPAGVERIVRLLHGHPLAVELAAGWSAALPAGDLAEALAGDLRLLDEHAPPGTTTPRVVFSRSWARLPPVLQGALAGLAPFEGGFGREAAAEVCGTTLAQLAALCDRALLRGVGAGRFDFHPLLGTYAREALEADGPRWQEVRERHRRHFMHGLAARTLGEADFGNARAAWQATCEAADTGGLREASPGLRFLAGRARRLAEGADLLRRALEVAGAADDREALGELGTDLAWLHLQLGHLDAALGLARAGAGAGGPVRPRALHVLAAVLQALGRPQEARDHWQVLLDLARTNGDEALRLRTLESLAILDEQLGQPGAAERAYLEVLARRRQTRGPGLARALLNYGALLSNLDRLPEARRILDEGCRWARDEEPSLLPWLLTALSEVARKQGEVREALAWCASALDLAGSDAPPALHGLLLDVRARAHLAGGALPAAARDAWQSLDESWRTGALGETLDRLALAASVLAQAGETQQARHLRSRLLREPALPHWTRATLERELGEAAPTPDEAGTVGDVGTLVVEALHQLSAWTGHLAPS</sequence>
<accession>A0ABP9WC95</accession>
<evidence type="ECO:0000259" key="1">
    <source>
        <dbReference type="SMART" id="SM00382"/>
    </source>
</evidence>
<name>A0ABP9WC95_9DEIO</name>
<dbReference type="Gene3D" id="3.40.50.300">
    <property type="entry name" value="P-loop containing nucleotide triphosphate hydrolases"/>
    <property type="match status" value="1"/>
</dbReference>
<dbReference type="Proteomes" id="UP001401887">
    <property type="component" value="Unassembled WGS sequence"/>
</dbReference>